<dbReference type="STRING" id="503106.A0A218YRZ4"/>
<dbReference type="PANTHER" id="PTHR11559">
    <property type="entry name" value="CARBOXYLESTERASE"/>
    <property type="match status" value="1"/>
</dbReference>
<name>A0A218YRZ4_9HELO</name>
<protein>
    <recommendedName>
        <fullName evidence="3">Carboxylic ester hydrolase</fullName>
        <ecNumber evidence="3">3.1.1.-</ecNumber>
    </recommendedName>
</protein>
<sequence length="660" mass="72997">MSPLFPLTIMRKTPGFSFWRSLQWKICLASLTVNALYLGFLTYSREGKLSPSMPVESRRPSVVLRQGSFLGVELDDDYPQVLDAFLGIPYGLSTEGLGRFSLPVRVDDSKMVFDAGTYGNRCLSISGGPKQSEDCLKLDLYRPKVRIPGEKLPVLVDFHGGAFNGGVGDSSKMLSYMAAWSAKPLIAVSFSYRVGAFGFLPSTVMAKEGLLNLGLKDQELLLEWIQENIAAFGGDPKNVTLRGSSAGAHSVRSLRLKSLPFTAAAVFLYPLTPFLGKHAHGQADLLRWLQIRKLHFSPLYYHQPTKELQVGHHLMHNTDKPPPFARAILESGAATARAVYHYSNTLHRLQFREFLRELGCSSVPESRLLTKLRGYSAAEIQAASAKVFNKAQNSLKWPFQPVIEGEGGFIPISPIEAWKAGKWHKVPILTGYNTNDGAMFVPKNAETNDNFISFFVDLLPSLGSKDILELERVYPDPTKKARSKYKETRPGLGAQFKRLEQAYGHFAYIAPVRQTVHFASAGPSPIYLYQFAASSSVNGGADHGTHMPWVAHVPGLKKKSKTVDTISGMMNAYWTSFVTSGDPNLVPGRYPGRKKWPAYERSERKGVGRQGGEGQLLVFGEGNDEVAGGETKGIAVQSKGDRFAAEESEFWWNRTELFES</sequence>
<dbReference type="InterPro" id="IPR019826">
    <property type="entry name" value="Carboxylesterase_B_AS"/>
</dbReference>
<dbReference type="OrthoDB" id="408631at2759"/>
<evidence type="ECO:0000256" key="1">
    <source>
        <dbReference type="ARBA" id="ARBA00005964"/>
    </source>
</evidence>
<dbReference type="EC" id="3.1.1.-" evidence="3"/>
<dbReference type="PROSITE" id="PS00122">
    <property type="entry name" value="CARBOXYLESTERASE_B_1"/>
    <property type="match status" value="1"/>
</dbReference>
<dbReference type="InterPro" id="IPR050309">
    <property type="entry name" value="Type-B_Carboxylest/Lipase"/>
</dbReference>
<comment type="caution">
    <text evidence="5">The sequence shown here is derived from an EMBL/GenBank/DDBJ whole genome shotgun (WGS) entry which is preliminary data.</text>
</comment>
<evidence type="ECO:0000313" key="5">
    <source>
        <dbReference type="EMBL" id="OWO97719.1"/>
    </source>
</evidence>
<dbReference type="GO" id="GO:0016787">
    <property type="term" value="F:hydrolase activity"/>
    <property type="evidence" value="ECO:0007669"/>
    <property type="project" value="UniProtKB-KW"/>
</dbReference>
<comment type="similarity">
    <text evidence="1 3">Belongs to the type-B carboxylesterase/lipase family.</text>
</comment>
<dbReference type="AlphaFoldDB" id="A0A218YRZ4"/>
<feature type="domain" description="Carboxylesterase type B" evidence="4">
    <location>
        <begin position="60"/>
        <end position="257"/>
    </location>
</feature>
<dbReference type="InParanoid" id="A0A218YRZ4"/>
<evidence type="ECO:0000313" key="6">
    <source>
        <dbReference type="Proteomes" id="UP000242519"/>
    </source>
</evidence>
<dbReference type="SUPFAM" id="SSF53474">
    <property type="entry name" value="alpha/beta-Hydrolases"/>
    <property type="match status" value="1"/>
</dbReference>
<feature type="domain" description="Carboxylesterase type B" evidence="4">
    <location>
        <begin position="313"/>
        <end position="603"/>
    </location>
</feature>
<dbReference type="Gene3D" id="3.40.50.1820">
    <property type="entry name" value="alpha/beta hydrolase"/>
    <property type="match status" value="2"/>
</dbReference>
<keyword evidence="2 3" id="KW-0378">Hydrolase</keyword>
<gene>
    <name evidence="5" type="ORF">B2J93_2479</name>
</gene>
<evidence type="ECO:0000256" key="2">
    <source>
        <dbReference type="ARBA" id="ARBA00022801"/>
    </source>
</evidence>
<reference evidence="5 6" key="1">
    <citation type="submission" date="2017-04" db="EMBL/GenBank/DDBJ databases">
        <title>Draft genome sequence of Marssonina coronaria NL1: causal agent of apple blotch.</title>
        <authorList>
            <person name="Cheng Q."/>
        </authorList>
    </citation>
    <scope>NUCLEOTIDE SEQUENCE [LARGE SCALE GENOMIC DNA]</scope>
    <source>
        <strain evidence="5 6">NL1</strain>
    </source>
</reference>
<accession>A0A218YRZ4</accession>
<organism evidence="5 6">
    <name type="scientific">Diplocarpon coronariae</name>
    <dbReference type="NCBI Taxonomy" id="2795749"/>
    <lineage>
        <taxon>Eukaryota</taxon>
        <taxon>Fungi</taxon>
        <taxon>Dikarya</taxon>
        <taxon>Ascomycota</taxon>
        <taxon>Pezizomycotina</taxon>
        <taxon>Leotiomycetes</taxon>
        <taxon>Helotiales</taxon>
        <taxon>Drepanopezizaceae</taxon>
        <taxon>Diplocarpon</taxon>
    </lineage>
</organism>
<keyword evidence="6" id="KW-1185">Reference proteome</keyword>
<proteinExistence type="inferred from homology"/>
<evidence type="ECO:0000256" key="3">
    <source>
        <dbReference type="RuleBase" id="RU361235"/>
    </source>
</evidence>
<dbReference type="InterPro" id="IPR029058">
    <property type="entry name" value="AB_hydrolase_fold"/>
</dbReference>
<dbReference type="EMBL" id="MZNU01000426">
    <property type="protein sequence ID" value="OWO97719.1"/>
    <property type="molecule type" value="Genomic_DNA"/>
</dbReference>
<dbReference type="InterPro" id="IPR002018">
    <property type="entry name" value="CarbesteraseB"/>
</dbReference>
<dbReference type="Pfam" id="PF00135">
    <property type="entry name" value="COesterase"/>
    <property type="match status" value="2"/>
</dbReference>
<dbReference type="Proteomes" id="UP000242519">
    <property type="component" value="Unassembled WGS sequence"/>
</dbReference>
<evidence type="ECO:0000259" key="4">
    <source>
        <dbReference type="Pfam" id="PF00135"/>
    </source>
</evidence>